<accession>A0ABQ0L163</accession>
<evidence type="ECO:0000256" key="1">
    <source>
        <dbReference type="SAM" id="Phobius"/>
    </source>
</evidence>
<reference evidence="2" key="1">
    <citation type="submission" date="2014-09" db="EMBL/GenBank/DDBJ databases">
        <title>Genome sequence of the luminous mushroom Mycena chlorophos for searching fungal bioluminescence genes.</title>
        <authorList>
            <person name="Tanaka Y."/>
            <person name="Kasuga D."/>
            <person name="Oba Y."/>
            <person name="Hase S."/>
            <person name="Sato K."/>
            <person name="Oba Y."/>
            <person name="Sakakibara Y."/>
        </authorList>
    </citation>
    <scope>NUCLEOTIDE SEQUENCE</scope>
</reference>
<evidence type="ECO:0000313" key="3">
    <source>
        <dbReference type="Proteomes" id="UP000815677"/>
    </source>
</evidence>
<sequence length="124" mass="13118">MLSIFDHALSRAVSVARYAAAVVLVVILGLESHHRRASISRPPTHQAAAAGIRCFGVVPGRLWSDALGLWTSVDRSKTHAAGTTLAGSANCAGPDLPRTVRPMKTASFDVAPRPAARWLGVGRR</sequence>
<dbReference type="Proteomes" id="UP000815677">
    <property type="component" value="Unassembled WGS sequence"/>
</dbReference>
<keyword evidence="1" id="KW-0812">Transmembrane</keyword>
<organism evidence="2 3">
    <name type="scientific">Mycena chlorophos</name>
    <name type="common">Agaric fungus</name>
    <name type="synonym">Agaricus chlorophos</name>
    <dbReference type="NCBI Taxonomy" id="658473"/>
    <lineage>
        <taxon>Eukaryota</taxon>
        <taxon>Fungi</taxon>
        <taxon>Dikarya</taxon>
        <taxon>Basidiomycota</taxon>
        <taxon>Agaricomycotina</taxon>
        <taxon>Agaricomycetes</taxon>
        <taxon>Agaricomycetidae</taxon>
        <taxon>Agaricales</taxon>
        <taxon>Marasmiineae</taxon>
        <taxon>Mycenaceae</taxon>
        <taxon>Mycena</taxon>
    </lineage>
</organism>
<keyword evidence="3" id="KW-1185">Reference proteome</keyword>
<feature type="transmembrane region" description="Helical" evidence="1">
    <location>
        <begin position="12"/>
        <end position="30"/>
    </location>
</feature>
<gene>
    <name evidence="2" type="ORF">MCHLO_01187</name>
</gene>
<proteinExistence type="predicted"/>
<dbReference type="EMBL" id="DF839101">
    <property type="protein sequence ID" value="GAT43511.1"/>
    <property type="molecule type" value="Genomic_DNA"/>
</dbReference>
<keyword evidence="1" id="KW-1133">Transmembrane helix</keyword>
<protein>
    <recommendedName>
        <fullName evidence="4">Secreted protein</fullName>
    </recommendedName>
</protein>
<name>A0ABQ0L163_MYCCL</name>
<evidence type="ECO:0000313" key="2">
    <source>
        <dbReference type="EMBL" id="GAT43511.1"/>
    </source>
</evidence>
<evidence type="ECO:0008006" key="4">
    <source>
        <dbReference type="Google" id="ProtNLM"/>
    </source>
</evidence>
<keyword evidence="1" id="KW-0472">Membrane</keyword>